<organism evidence="5 6">
    <name type="scientific">Ilyobacter polytropus (strain ATCC 51220 / DSM 2926 / LMG 16218 / CuHBu1)</name>
    <dbReference type="NCBI Taxonomy" id="572544"/>
    <lineage>
        <taxon>Bacteria</taxon>
        <taxon>Fusobacteriati</taxon>
        <taxon>Fusobacteriota</taxon>
        <taxon>Fusobacteriia</taxon>
        <taxon>Fusobacteriales</taxon>
        <taxon>Fusobacteriaceae</taxon>
        <taxon>Ilyobacter</taxon>
    </lineage>
</organism>
<dbReference type="SUPFAM" id="SSF53850">
    <property type="entry name" value="Periplasmic binding protein-like II"/>
    <property type="match status" value="1"/>
</dbReference>
<evidence type="ECO:0000259" key="4">
    <source>
        <dbReference type="Pfam" id="PF09084"/>
    </source>
</evidence>
<evidence type="ECO:0000256" key="2">
    <source>
        <dbReference type="ARBA" id="ARBA00010742"/>
    </source>
</evidence>
<comment type="subcellular location">
    <subcellularLocation>
        <location evidence="1">Periplasm</location>
    </subcellularLocation>
</comment>
<evidence type="ECO:0000313" key="5">
    <source>
        <dbReference type="EMBL" id="ADO84075.1"/>
    </source>
</evidence>
<name>E3HD75_ILYPC</name>
<dbReference type="PANTHER" id="PTHR30024">
    <property type="entry name" value="ALIPHATIC SULFONATES-BINDING PROTEIN-RELATED"/>
    <property type="match status" value="1"/>
</dbReference>
<evidence type="ECO:0000256" key="1">
    <source>
        <dbReference type="ARBA" id="ARBA00004418"/>
    </source>
</evidence>
<geneLocation type="plasmid" evidence="5 6">
    <name>pILYOP01</name>
</geneLocation>
<dbReference type="HOGENOM" id="CLU_028871_3_2_0"/>
<gene>
    <name evidence="5" type="ordered locus">Ilyop_2315</name>
</gene>
<dbReference type="Pfam" id="PF09084">
    <property type="entry name" value="NMT1"/>
    <property type="match status" value="1"/>
</dbReference>
<dbReference type="Gene3D" id="3.40.190.10">
    <property type="entry name" value="Periplasmic binding protein-like II"/>
    <property type="match status" value="2"/>
</dbReference>
<keyword evidence="3" id="KW-0732">Signal</keyword>
<dbReference type="RefSeq" id="WP_013388734.1">
    <property type="nucleotide sequence ID" value="NC_014633.1"/>
</dbReference>
<comment type="similarity">
    <text evidence="2">Belongs to the bacterial solute-binding protein SsuA/TauA family.</text>
</comment>
<dbReference type="PANTHER" id="PTHR30024:SF47">
    <property type="entry name" value="TAURINE-BINDING PERIPLASMIC PROTEIN"/>
    <property type="match status" value="1"/>
</dbReference>
<dbReference type="OrthoDB" id="9815602at2"/>
<protein>
    <submittedName>
        <fullName evidence="5">NMT1/THI5 like domain protein</fullName>
    </submittedName>
</protein>
<dbReference type="GO" id="GO:0042597">
    <property type="term" value="C:periplasmic space"/>
    <property type="evidence" value="ECO:0007669"/>
    <property type="project" value="UniProtKB-SubCell"/>
</dbReference>
<reference evidence="5 6" key="1">
    <citation type="journal article" date="2010" name="Stand. Genomic Sci.">
        <title>Complete genome sequence of Ilyobacter polytropus type strain (CuHbu1).</title>
        <authorList>
            <person name="Sikorski J."/>
            <person name="Chertkov O."/>
            <person name="Lapidus A."/>
            <person name="Nolan M."/>
            <person name="Lucas S."/>
            <person name="Del Rio T.G."/>
            <person name="Tice H."/>
            <person name="Cheng J.F."/>
            <person name="Tapia R."/>
            <person name="Han C."/>
            <person name="Goodwin L."/>
            <person name="Pitluck S."/>
            <person name="Liolios K."/>
            <person name="Ivanova N."/>
            <person name="Mavromatis K."/>
            <person name="Mikhailova N."/>
            <person name="Pati A."/>
            <person name="Chen A."/>
            <person name="Palaniappan K."/>
            <person name="Land M."/>
            <person name="Hauser L."/>
            <person name="Chang Y.J."/>
            <person name="Jeffries C.D."/>
            <person name="Brambilla E."/>
            <person name="Yasawong M."/>
            <person name="Rohde M."/>
            <person name="Pukall R."/>
            <person name="Spring S."/>
            <person name="Goker M."/>
            <person name="Woyke T."/>
            <person name="Bristow J."/>
            <person name="Eisen J.A."/>
            <person name="Markowitz V."/>
            <person name="Hugenholtz P."/>
            <person name="Kyrpides N.C."/>
            <person name="Klenk H.P."/>
        </authorList>
    </citation>
    <scope>NUCLEOTIDE SEQUENCE [LARGE SCALE GENOMIC DNA]</scope>
    <source>
        <strain evidence="6">ATCC 51220 / DSM 2926 / LMG 16218 / CuHBu1</strain>
        <plasmid evidence="6">pILYOP01</plasmid>
    </source>
</reference>
<dbReference type="EMBL" id="CP002282">
    <property type="protein sequence ID" value="ADO84075.1"/>
    <property type="molecule type" value="Genomic_DNA"/>
</dbReference>
<dbReference type="KEGG" id="ipo:Ilyop_2315"/>
<sequence>MKKTVLLFCFLIVLFTGCKAYKEPIRISINGWPPCELWYIAQEQGYFEDIPVEIIRFSTWSDSIASLYAGKTDLTHSTYLNTMRNHNKGENGKIILTTSRIDGADGLVVKNYINDLKELKGKEIAVEVATDEHFLLYKALEKIGISDKDVKIISTTSEKAMKLFVAGEVDACFTYDPFMNQAAKNGNGRVAITTEDIDGYNDAIIAKTKTLEKRPEDYKVLINAWYKAQEYVINNPDEAYKLMASKENMSVKEFQAFYNSFYFFTPNENKTMFSAGVLKTHINELNEFLLKNNLLQDPVNAIDIYSEEIINNITD</sequence>
<dbReference type="PROSITE" id="PS51257">
    <property type="entry name" value="PROKAR_LIPOPROTEIN"/>
    <property type="match status" value="1"/>
</dbReference>
<feature type="domain" description="SsuA/THI5-like" evidence="4">
    <location>
        <begin position="39"/>
        <end position="239"/>
    </location>
</feature>
<evidence type="ECO:0000313" key="6">
    <source>
        <dbReference type="Proteomes" id="UP000006875"/>
    </source>
</evidence>
<evidence type="ECO:0000256" key="3">
    <source>
        <dbReference type="ARBA" id="ARBA00022729"/>
    </source>
</evidence>
<proteinExistence type="inferred from homology"/>
<accession>E3HD75</accession>
<keyword evidence="6" id="KW-1185">Reference proteome</keyword>
<dbReference type="Proteomes" id="UP000006875">
    <property type="component" value="Plasmid pILYOP01"/>
</dbReference>
<dbReference type="AlphaFoldDB" id="E3HD75"/>
<dbReference type="InterPro" id="IPR015168">
    <property type="entry name" value="SsuA/THI5"/>
</dbReference>
<keyword evidence="5" id="KW-0614">Plasmid</keyword>